<dbReference type="EMBL" id="DUZY01000001">
    <property type="protein sequence ID" value="DAD25152.1"/>
    <property type="molecule type" value="Genomic_DNA"/>
</dbReference>
<evidence type="ECO:0000256" key="1">
    <source>
        <dbReference type="SAM" id="MobiDB-lite"/>
    </source>
</evidence>
<evidence type="ECO:0000313" key="2">
    <source>
        <dbReference type="EMBL" id="DAD25152.1"/>
    </source>
</evidence>
<keyword evidence="3" id="KW-1185">Reference proteome</keyword>
<dbReference type="Proteomes" id="UP000607653">
    <property type="component" value="Unassembled WGS sequence"/>
</dbReference>
<feature type="compositionally biased region" description="Basic and acidic residues" evidence="1">
    <location>
        <begin position="27"/>
        <end position="60"/>
    </location>
</feature>
<name>A0A822XYQ2_NELNU</name>
<feature type="region of interest" description="Disordered" evidence="1">
    <location>
        <begin position="1"/>
        <end position="70"/>
    </location>
</feature>
<accession>A0A822XYQ2</accession>
<dbReference type="AlphaFoldDB" id="A0A822XYQ2"/>
<protein>
    <submittedName>
        <fullName evidence="2">Uncharacterized protein</fullName>
    </submittedName>
</protein>
<organism evidence="2 3">
    <name type="scientific">Nelumbo nucifera</name>
    <name type="common">Sacred lotus</name>
    <dbReference type="NCBI Taxonomy" id="4432"/>
    <lineage>
        <taxon>Eukaryota</taxon>
        <taxon>Viridiplantae</taxon>
        <taxon>Streptophyta</taxon>
        <taxon>Embryophyta</taxon>
        <taxon>Tracheophyta</taxon>
        <taxon>Spermatophyta</taxon>
        <taxon>Magnoliopsida</taxon>
        <taxon>Proteales</taxon>
        <taxon>Nelumbonaceae</taxon>
        <taxon>Nelumbo</taxon>
    </lineage>
</organism>
<reference evidence="2 3" key="1">
    <citation type="journal article" date="2020" name="Mol. Biol. Evol.">
        <title>Distinct Expression and Methylation Patterns for Genes with Different Fates following a Single Whole-Genome Duplication in Flowering Plants.</title>
        <authorList>
            <person name="Shi T."/>
            <person name="Rahmani R.S."/>
            <person name="Gugger P.F."/>
            <person name="Wang M."/>
            <person name="Li H."/>
            <person name="Zhang Y."/>
            <person name="Li Z."/>
            <person name="Wang Q."/>
            <person name="Van de Peer Y."/>
            <person name="Marchal K."/>
            <person name="Chen J."/>
        </authorList>
    </citation>
    <scope>NUCLEOTIDE SEQUENCE [LARGE SCALE GENOMIC DNA]</scope>
    <source>
        <tissue evidence="2">Leaf</tissue>
    </source>
</reference>
<evidence type="ECO:0000313" key="3">
    <source>
        <dbReference type="Proteomes" id="UP000607653"/>
    </source>
</evidence>
<proteinExistence type="predicted"/>
<gene>
    <name evidence="2" type="ORF">HUJ06_026616</name>
</gene>
<sequence length="101" mass="11582">MFEEESTGSSSMPEAIRPISNNSPSYAEEKKRRVHIDMNEIPKEDDNSDYSHEYERRGCEGEQEGTSTKRKKLKLTVQQIAVLEKSFKEDSLLTKVATPCR</sequence>
<comment type="caution">
    <text evidence="2">The sequence shown here is derived from an EMBL/GenBank/DDBJ whole genome shotgun (WGS) entry which is preliminary data.</text>
</comment>